<organism evidence="1 2">
    <name type="scientific">Noviherbaspirillum galbum</name>
    <dbReference type="NCBI Taxonomy" id="2709383"/>
    <lineage>
        <taxon>Bacteria</taxon>
        <taxon>Pseudomonadati</taxon>
        <taxon>Pseudomonadota</taxon>
        <taxon>Betaproteobacteria</taxon>
        <taxon>Burkholderiales</taxon>
        <taxon>Oxalobacteraceae</taxon>
        <taxon>Noviherbaspirillum</taxon>
    </lineage>
</organism>
<evidence type="ECO:0008006" key="3">
    <source>
        <dbReference type="Google" id="ProtNLM"/>
    </source>
</evidence>
<sequence>MERHTKIFVFGSNLAGRHGKGAALFARQYHGAINGKGEGFQGASYAIPTKNQKLESLPLEQIKEAANRFKAFAATHPEMLFQVTPIGCGLAGYVPVEIAPMFEGCPDNCELPDEFRKVLERQAFF</sequence>
<dbReference type="AlphaFoldDB" id="A0A6B3SHH7"/>
<evidence type="ECO:0000313" key="1">
    <source>
        <dbReference type="EMBL" id="NEX60118.1"/>
    </source>
</evidence>
<name>A0A6B3SHH7_9BURK</name>
<comment type="caution">
    <text evidence="1">The sequence shown here is derived from an EMBL/GenBank/DDBJ whole genome shotgun (WGS) entry which is preliminary data.</text>
</comment>
<evidence type="ECO:0000313" key="2">
    <source>
        <dbReference type="Proteomes" id="UP000482155"/>
    </source>
</evidence>
<dbReference type="EMBL" id="JAAIVB010000011">
    <property type="protein sequence ID" value="NEX60118.1"/>
    <property type="molecule type" value="Genomic_DNA"/>
</dbReference>
<protein>
    <recommendedName>
        <fullName evidence="3">Macro domain-containing protein</fullName>
    </recommendedName>
</protein>
<gene>
    <name evidence="1" type="ORF">G3574_03415</name>
</gene>
<proteinExistence type="predicted"/>
<keyword evidence="2" id="KW-1185">Reference proteome</keyword>
<dbReference type="Proteomes" id="UP000482155">
    <property type="component" value="Unassembled WGS sequence"/>
</dbReference>
<dbReference type="RefSeq" id="WP_163960620.1">
    <property type="nucleotide sequence ID" value="NZ_JAAIVB010000011.1"/>
</dbReference>
<accession>A0A6B3SHH7</accession>
<reference evidence="1 2" key="1">
    <citation type="submission" date="2020-02" db="EMBL/GenBank/DDBJ databases">
        <authorList>
            <person name="Kim M.K."/>
        </authorList>
    </citation>
    <scope>NUCLEOTIDE SEQUENCE [LARGE SCALE GENOMIC DNA]</scope>
    <source>
        <strain evidence="1 2">17J57-3</strain>
    </source>
</reference>